<comment type="subcellular location">
    <subcellularLocation>
        <location evidence="6">Cytoplasm</location>
    </subcellularLocation>
</comment>
<dbReference type="HAMAP" id="MF_00074">
    <property type="entry name" value="16SrRNA_methyltr_G"/>
    <property type="match status" value="1"/>
</dbReference>
<evidence type="ECO:0000256" key="3">
    <source>
        <dbReference type="ARBA" id="ARBA00022603"/>
    </source>
</evidence>
<dbReference type="GO" id="GO:0005829">
    <property type="term" value="C:cytosol"/>
    <property type="evidence" value="ECO:0007669"/>
    <property type="project" value="TreeGrafter"/>
</dbReference>
<feature type="binding site" evidence="6">
    <location>
        <begin position="158"/>
        <end position="159"/>
    </location>
    <ligand>
        <name>S-adenosyl-L-methionine</name>
        <dbReference type="ChEBI" id="CHEBI:59789"/>
    </ligand>
</feature>
<reference evidence="7" key="1">
    <citation type="submission" date="2020-10" db="EMBL/GenBank/DDBJ databases">
        <authorList>
            <person name="Gilroy R."/>
        </authorList>
    </citation>
    <scope>NUCLEOTIDE SEQUENCE</scope>
    <source>
        <strain evidence="7">10037</strain>
    </source>
</reference>
<evidence type="ECO:0000313" key="7">
    <source>
        <dbReference type="EMBL" id="MBO8465006.1"/>
    </source>
</evidence>
<keyword evidence="3 6" id="KW-0489">Methyltransferase</keyword>
<reference evidence="7" key="2">
    <citation type="journal article" date="2021" name="PeerJ">
        <title>Extensive microbial diversity within the chicken gut microbiome revealed by metagenomics and culture.</title>
        <authorList>
            <person name="Gilroy R."/>
            <person name="Ravi A."/>
            <person name="Getino M."/>
            <person name="Pursley I."/>
            <person name="Horton D.L."/>
            <person name="Alikhan N.F."/>
            <person name="Baker D."/>
            <person name="Gharbi K."/>
            <person name="Hall N."/>
            <person name="Watson M."/>
            <person name="Adriaenssens E.M."/>
            <person name="Foster-Nyarko E."/>
            <person name="Jarju S."/>
            <person name="Secka A."/>
            <person name="Antonio M."/>
            <person name="Oren A."/>
            <person name="Chaudhuri R.R."/>
            <person name="La Ragione R."/>
            <person name="Hildebrand F."/>
            <person name="Pallen M.J."/>
        </authorList>
    </citation>
    <scope>NUCLEOTIDE SEQUENCE</scope>
    <source>
        <strain evidence="7">10037</strain>
    </source>
</reference>
<accession>A0A9D9I2Y7</accession>
<feature type="binding site" evidence="6">
    <location>
        <position position="171"/>
    </location>
    <ligand>
        <name>S-adenosyl-L-methionine</name>
        <dbReference type="ChEBI" id="CHEBI:59789"/>
    </ligand>
</feature>
<evidence type="ECO:0000256" key="5">
    <source>
        <dbReference type="ARBA" id="ARBA00022691"/>
    </source>
</evidence>
<comment type="caution">
    <text evidence="6">Lacks conserved residue(s) required for the propagation of feature annotation.</text>
</comment>
<dbReference type="Proteomes" id="UP000823597">
    <property type="component" value="Unassembled WGS sequence"/>
</dbReference>
<dbReference type="Pfam" id="PF02527">
    <property type="entry name" value="GidB"/>
    <property type="match status" value="1"/>
</dbReference>
<sequence>MEKDTIGTVNIAVPPPEAEITEGLKRIYGYFPELDDEKRSAMEKLWPLYNEWNAKINVISRKDISNLYTHHVLHSLAIAAFLRERFPDIYRNALVKGGEKLKILDFGTGGGFPGIPLGILFPGMDFTLCDSVGKKAHVAFAVAESLGMDNITVVQARGEELRGSFDYIVSRAVTSLDMFLFWTKKKFNKGIIYLKGGDIVEEMTVAAQKNKMNLKNFSVTGIDKWFKEDYFSEKKVIFICKSN</sequence>
<dbReference type="EMBL" id="JADIME010000035">
    <property type="protein sequence ID" value="MBO8465006.1"/>
    <property type="molecule type" value="Genomic_DNA"/>
</dbReference>
<feature type="binding site" evidence="6">
    <location>
        <position position="112"/>
    </location>
    <ligand>
        <name>S-adenosyl-L-methionine</name>
        <dbReference type="ChEBI" id="CHEBI:59789"/>
    </ligand>
</feature>
<name>A0A9D9I2Y7_9BACT</name>
<keyword evidence="2 6" id="KW-0698">rRNA processing</keyword>
<organism evidence="7 8">
    <name type="scientific">Candidatus Merdivivens pullistercoris</name>
    <dbReference type="NCBI Taxonomy" id="2840873"/>
    <lineage>
        <taxon>Bacteria</taxon>
        <taxon>Pseudomonadati</taxon>
        <taxon>Bacteroidota</taxon>
        <taxon>Bacteroidia</taxon>
        <taxon>Bacteroidales</taxon>
        <taxon>Muribaculaceae</taxon>
        <taxon>Muribaculaceae incertae sedis</taxon>
        <taxon>Candidatus Merdivivens</taxon>
    </lineage>
</organism>
<keyword evidence="1 6" id="KW-0963">Cytoplasm</keyword>
<dbReference type="InterPro" id="IPR003682">
    <property type="entry name" value="rRNA_ssu_MeTfrase_G"/>
</dbReference>
<gene>
    <name evidence="6 7" type="primary">rsmG</name>
    <name evidence="7" type="ORF">IAB93_03300</name>
</gene>
<evidence type="ECO:0000256" key="6">
    <source>
        <dbReference type="HAMAP-Rule" id="MF_00074"/>
    </source>
</evidence>
<dbReference type="PIRSF" id="PIRSF003078">
    <property type="entry name" value="GidB"/>
    <property type="match status" value="1"/>
</dbReference>
<dbReference type="GO" id="GO:0070043">
    <property type="term" value="F:rRNA (guanine-N7-)-methyltransferase activity"/>
    <property type="evidence" value="ECO:0007669"/>
    <property type="project" value="UniProtKB-UniRule"/>
</dbReference>
<evidence type="ECO:0000256" key="1">
    <source>
        <dbReference type="ARBA" id="ARBA00022490"/>
    </source>
</evidence>
<comment type="caution">
    <text evidence="7">The sequence shown here is derived from an EMBL/GenBank/DDBJ whole genome shotgun (WGS) entry which is preliminary data.</text>
</comment>
<dbReference type="Gene3D" id="3.40.50.150">
    <property type="entry name" value="Vaccinia Virus protein VP39"/>
    <property type="match status" value="1"/>
</dbReference>
<feature type="binding site" evidence="6">
    <location>
        <position position="107"/>
    </location>
    <ligand>
        <name>S-adenosyl-L-methionine</name>
        <dbReference type="ChEBI" id="CHEBI:59789"/>
    </ligand>
</feature>
<dbReference type="InterPro" id="IPR029063">
    <property type="entry name" value="SAM-dependent_MTases_sf"/>
</dbReference>
<evidence type="ECO:0000256" key="4">
    <source>
        <dbReference type="ARBA" id="ARBA00022679"/>
    </source>
</evidence>
<protein>
    <recommendedName>
        <fullName evidence="6">Ribosomal RNA small subunit methyltransferase G</fullName>
        <ecNumber evidence="6">2.1.1.-</ecNumber>
    </recommendedName>
    <alternativeName>
        <fullName evidence="6">16S rRNA 7-methylguanosine methyltransferase</fullName>
        <shortName evidence="6">16S rRNA m7G methyltransferase</shortName>
    </alternativeName>
</protein>
<comment type="function">
    <text evidence="6">Specifically methylates the N7 position of a guanine in 16S rRNA.</text>
</comment>
<dbReference type="EC" id="2.1.1.-" evidence="6"/>
<dbReference type="AlphaFoldDB" id="A0A9D9I2Y7"/>
<evidence type="ECO:0000313" key="8">
    <source>
        <dbReference type="Proteomes" id="UP000823597"/>
    </source>
</evidence>
<comment type="similarity">
    <text evidence="6">Belongs to the methyltransferase superfamily. RNA methyltransferase RsmG family.</text>
</comment>
<proteinExistence type="inferred from homology"/>
<dbReference type="CDD" id="cd02440">
    <property type="entry name" value="AdoMet_MTases"/>
    <property type="match status" value="1"/>
</dbReference>
<evidence type="ECO:0000256" key="2">
    <source>
        <dbReference type="ARBA" id="ARBA00022552"/>
    </source>
</evidence>
<dbReference type="PANTHER" id="PTHR31760:SF0">
    <property type="entry name" value="S-ADENOSYL-L-METHIONINE-DEPENDENT METHYLTRANSFERASES SUPERFAMILY PROTEIN"/>
    <property type="match status" value="1"/>
</dbReference>
<keyword evidence="5 6" id="KW-0949">S-adenosyl-L-methionine</keyword>
<dbReference type="SUPFAM" id="SSF53335">
    <property type="entry name" value="S-adenosyl-L-methionine-dependent methyltransferases"/>
    <property type="match status" value="1"/>
</dbReference>
<keyword evidence="4 6" id="KW-0808">Transferase</keyword>
<dbReference type="PANTHER" id="PTHR31760">
    <property type="entry name" value="S-ADENOSYL-L-METHIONINE-DEPENDENT METHYLTRANSFERASES SUPERFAMILY PROTEIN"/>
    <property type="match status" value="1"/>
</dbReference>